<comment type="caution">
    <text evidence="2">The sequence shown here is derived from an EMBL/GenBank/DDBJ whole genome shotgun (WGS) entry which is preliminary data.</text>
</comment>
<name>A0A4Z1BVJ2_9RHOB</name>
<dbReference type="Pfam" id="PF05292">
    <property type="entry name" value="MCD"/>
    <property type="match status" value="1"/>
</dbReference>
<sequence length="106" mass="11433">GDWPSNPGAVEALRPQVMAVAARYILQARARGGQPADPVARFHLGNGAAAHRLNWPADLSASAQKTAHGLMINYLYELDRIEDRHEAFIRDGTVAHGPQLAEALKG</sequence>
<dbReference type="GO" id="GO:0050080">
    <property type="term" value="F:malonyl-CoA decarboxylase activity"/>
    <property type="evidence" value="ECO:0007669"/>
    <property type="project" value="InterPro"/>
</dbReference>
<keyword evidence="3" id="KW-1185">Reference proteome</keyword>
<gene>
    <name evidence="2" type="ORF">E4L95_20925</name>
</gene>
<evidence type="ECO:0000313" key="3">
    <source>
        <dbReference type="Proteomes" id="UP000297972"/>
    </source>
</evidence>
<evidence type="ECO:0000313" key="2">
    <source>
        <dbReference type="EMBL" id="TGN42951.1"/>
    </source>
</evidence>
<dbReference type="RefSeq" id="WP_205966079.1">
    <property type="nucleotide sequence ID" value="NZ_SRPG01000369.1"/>
</dbReference>
<dbReference type="InterPro" id="IPR042303">
    <property type="entry name" value="Malonyl_CoA_deC_C_sf"/>
</dbReference>
<dbReference type="GO" id="GO:0006633">
    <property type="term" value="P:fatty acid biosynthetic process"/>
    <property type="evidence" value="ECO:0007669"/>
    <property type="project" value="InterPro"/>
</dbReference>
<dbReference type="EMBL" id="SRPG01000369">
    <property type="protein sequence ID" value="TGN42951.1"/>
    <property type="molecule type" value="Genomic_DNA"/>
</dbReference>
<organism evidence="2 3">
    <name type="scientific">Paracoccus liaowanqingii</name>
    <dbReference type="NCBI Taxonomy" id="2560053"/>
    <lineage>
        <taxon>Bacteria</taxon>
        <taxon>Pseudomonadati</taxon>
        <taxon>Pseudomonadota</taxon>
        <taxon>Alphaproteobacteria</taxon>
        <taxon>Rhodobacterales</taxon>
        <taxon>Paracoccaceae</taxon>
        <taxon>Paracoccus</taxon>
    </lineage>
</organism>
<evidence type="ECO:0000259" key="1">
    <source>
        <dbReference type="Pfam" id="PF05292"/>
    </source>
</evidence>
<reference evidence="2 3" key="1">
    <citation type="submission" date="2019-03" db="EMBL/GenBank/DDBJ databases">
        <authorList>
            <person name="Li J."/>
        </authorList>
    </citation>
    <scope>NUCLEOTIDE SEQUENCE [LARGE SCALE GENOMIC DNA]</scope>
    <source>
        <strain evidence="2 3">3058</strain>
    </source>
</reference>
<proteinExistence type="predicted"/>
<dbReference type="InterPro" id="IPR007956">
    <property type="entry name" value="Malonyl_CoA_deC_C"/>
</dbReference>
<feature type="non-terminal residue" evidence="2">
    <location>
        <position position="1"/>
    </location>
</feature>
<feature type="domain" description="Malonyl-CoA decarboxylase C-terminal" evidence="1">
    <location>
        <begin position="3"/>
        <end position="77"/>
    </location>
</feature>
<accession>A0A4Z1BVJ2</accession>
<dbReference type="AlphaFoldDB" id="A0A4Z1BVJ2"/>
<dbReference type="Gene3D" id="3.40.630.150">
    <property type="entry name" value="Malonyl-CoA decarboxylase, catalytic domain"/>
    <property type="match status" value="1"/>
</dbReference>
<dbReference type="PANTHER" id="PTHR28641:SF1">
    <property type="entry name" value="MALONYL-COA DECARBOXYLASE, MITOCHONDRIAL"/>
    <property type="match status" value="1"/>
</dbReference>
<dbReference type="Proteomes" id="UP000297972">
    <property type="component" value="Unassembled WGS sequence"/>
</dbReference>
<dbReference type="InterPro" id="IPR038917">
    <property type="entry name" value="Malonyl_CoA_deC"/>
</dbReference>
<protein>
    <submittedName>
        <fullName evidence="2">MCD, Malonyl-CoA decarboxylase MCD</fullName>
    </submittedName>
</protein>
<dbReference type="PANTHER" id="PTHR28641">
    <property type="match status" value="1"/>
</dbReference>